<evidence type="ECO:0008006" key="11">
    <source>
        <dbReference type="Google" id="ProtNLM"/>
    </source>
</evidence>
<dbReference type="InterPro" id="IPR045269">
    <property type="entry name" value="Atg1-like"/>
</dbReference>
<feature type="domain" description="EF-hand" evidence="8">
    <location>
        <begin position="296"/>
        <end position="331"/>
    </location>
</feature>
<dbReference type="PANTHER" id="PTHR24348">
    <property type="entry name" value="SERINE/THREONINE-PROTEIN KINASE UNC-51-RELATED"/>
    <property type="match status" value="1"/>
</dbReference>
<dbReference type="AlphaFoldDB" id="A0A8S1SA92"/>
<dbReference type="InterPro" id="IPR000719">
    <property type="entry name" value="Prot_kinase_dom"/>
</dbReference>
<dbReference type="CDD" id="cd00051">
    <property type="entry name" value="EFh"/>
    <property type="match status" value="1"/>
</dbReference>
<evidence type="ECO:0000256" key="5">
    <source>
        <dbReference type="ARBA" id="ARBA00024334"/>
    </source>
</evidence>
<dbReference type="GO" id="GO:0016020">
    <property type="term" value="C:membrane"/>
    <property type="evidence" value="ECO:0007669"/>
    <property type="project" value="TreeGrafter"/>
</dbReference>
<feature type="domain" description="EF-hand" evidence="8">
    <location>
        <begin position="332"/>
        <end position="367"/>
    </location>
</feature>
<keyword evidence="10" id="KW-1185">Reference proteome</keyword>
<keyword evidence="2 6" id="KW-0547">Nucleotide-binding</keyword>
<dbReference type="GO" id="GO:0000045">
    <property type="term" value="P:autophagosome assembly"/>
    <property type="evidence" value="ECO:0007669"/>
    <property type="project" value="TreeGrafter"/>
</dbReference>
<protein>
    <recommendedName>
        <fullName evidence="11">Calcium-dependent protein kinase</fullName>
    </recommendedName>
</protein>
<keyword evidence="3" id="KW-0418">Kinase</keyword>
<dbReference type="InterPro" id="IPR018247">
    <property type="entry name" value="EF_Hand_1_Ca_BS"/>
</dbReference>
<reference evidence="9" key="1">
    <citation type="submission" date="2021-01" db="EMBL/GenBank/DDBJ databases">
        <authorList>
            <consortium name="Genoscope - CEA"/>
            <person name="William W."/>
        </authorList>
    </citation>
    <scope>NUCLEOTIDE SEQUENCE</scope>
</reference>
<dbReference type="EMBL" id="CAJJDP010000006">
    <property type="protein sequence ID" value="CAD8135969.1"/>
    <property type="molecule type" value="Genomic_DNA"/>
</dbReference>
<keyword evidence="4 6" id="KW-0067">ATP-binding</keyword>
<name>A0A8S1SA92_PAROT</name>
<dbReference type="FunFam" id="1.10.238.10:FF:000619">
    <property type="entry name" value="Uncharacterized protein"/>
    <property type="match status" value="1"/>
</dbReference>
<dbReference type="Pfam" id="PF13499">
    <property type="entry name" value="EF-hand_7"/>
    <property type="match status" value="3"/>
</dbReference>
<dbReference type="Proteomes" id="UP000683925">
    <property type="component" value="Unassembled WGS sequence"/>
</dbReference>
<dbReference type="FunFam" id="3.30.200.20:FF:000660">
    <property type="entry name" value="Uncharacterized protein"/>
    <property type="match status" value="1"/>
</dbReference>
<feature type="domain" description="EF-hand" evidence="8">
    <location>
        <begin position="422"/>
        <end position="457"/>
    </location>
</feature>
<feature type="domain" description="Protein kinase" evidence="7">
    <location>
        <begin position="10"/>
        <end position="265"/>
    </location>
</feature>
<dbReference type="GO" id="GO:0004674">
    <property type="term" value="F:protein serine/threonine kinase activity"/>
    <property type="evidence" value="ECO:0007669"/>
    <property type="project" value="InterPro"/>
</dbReference>
<gene>
    <name evidence="9" type="ORF">POCTA_138.1.T0070122</name>
</gene>
<dbReference type="GO" id="GO:0005776">
    <property type="term" value="C:autophagosome"/>
    <property type="evidence" value="ECO:0007669"/>
    <property type="project" value="TreeGrafter"/>
</dbReference>
<dbReference type="InterPro" id="IPR017441">
    <property type="entry name" value="Protein_kinase_ATP_BS"/>
</dbReference>
<dbReference type="PANTHER" id="PTHR24348:SF22">
    <property type="entry name" value="NON-SPECIFIC SERINE_THREONINE PROTEIN KINASE"/>
    <property type="match status" value="1"/>
</dbReference>
<dbReference type="FunFam" id="1.10.510.10:FF:002950">
    <property type="match status" value="1"/>
</dbReference>
<evidence type="ECO:0000256" key="6">
    <source>
        <dbReference type="PROSITE-ProRule" id="PRU10141"/>
    </source>
</evidence>
<evidence type="ECO:0000313" key="10">
    <source>
        <dbReference type="Proteomes" id="UP000683925"/>
    </source>
</evidence>
<evidence type="ECO:0000256" key="3">
    <source>
        <dbReference type="ARBA" id="ARBA00022777"/>
    </source>
</evidence>
<dbReference type="Pfam" id="PF00069">
    <property type="entry name" value="Pkinase"/>
    <property type="match status" value="1"/>
</dbReference>
<comment type="similarity">
    <text evidence="5">Belongs to the protein kinase superfamily. Ser/Thr protein kinase family. CDPK subfamily.</text>
</comment>
<dbReference type="InterPro" id="IPR002048">
    <property type="entry name" value="EF_hand_dom"/>
</dbReference>
<comment type="caution">
    <text evidence="9">The sequence shown here is derived from an EMBL/GenBank/DDBJ whole genome shotgun (WGS) entry which is preliminary data.</text>
</comment>
<evidence type="ECO:0000313" key="9">
    <source>
        <dbReference type="EMBL" id="CAD8135969.1"/>
    </source>
</evidence>
<evidence type="ECO:0000259" key="8">
    <source>
        <dbReference type="PROSITE" id="PS50222"/>
    </source>
</evidence>
<dbReference type="SMART" id="SM00220">
    <property type="entry name" value="S_TKc"/>
    <property type="match status" value="1"/>
</dbReference>
<dbReference type="GO" id="GO:0010506">
    <property type="term" value="P:regulation of autophagy"/>
    <property type="evidence" value="ECO:0007669"/>
    <property type="project" value="InterPro"/>
</dbReference>
<feature type="domain" description="EF-hand" evidence="8">
    <location>
        <begin position="481"/>
        <end position="516"/>
    </location>
</feature>
<sequence length="547" mass="63904">MVLLNNRYMYYERDFLGEGSYGKLYKGKDTKTQEEIAVKIFDLSKMEGVELELLETEIATMKELQHPNIAKIIDSFKLPPKNMIIILELCDGDLNKQMKKYGGKLPESVAQAALTQLMEGFKYMINKNYIHRDVKPANALTKGSVYKVSDFGFAGKVNVRAKQKLDLFCGTPIYEAPQILAMIPYTAKCDLYSIGVMAYELVYGQFPWSNRAGDEQLLKNIKNVPLRFPVDIKVSEQYKDFLRGCLEYDENKRIEWDEAFNHPLFKVQESQKQYDSFKVPQNVKELLGQLQKMSQARDINVLELFEKYDADRSLQLDRNEFYLFVLQLYPRLTRDQTTLIFKVMDKNGDDLISLDEFKEIFCNYEFINISDRAERIIIDLREVVKARKLNLDQFFRSFDQQSDGKLNQQEFTQFIKQLAPGLKQDEIEEVFKKFDKNNDKEISFAEFKEQLVAGTLFDSKFDPEQERAMKLISDLKRIVKTSGSNPQQIFNNFDKNRSGKLEFNEFQNICKIIDRNSTLEVEKAMFQLVNKSNSQGVLFQDFQQIFQ</sequence>
<evidence type="ECO:0000259" key="7">
    <source>
        <dbReference type="PROSITE" id="PS50011"/>
    </source>
</evidence>
<feature type="binding site" evidence="6">
    <location>
        <position position="39"/>
    </location>
    <ligand>
        <name>ATP</name>
        <dbReference type="ChEBI" id="CHEBI:30616"/>
    </ligand>
</feature>
<dbReference type="GO" id="GO:0005509">
    <property type="term" value="F:calcium ion binding"/>
    <property type="evidence" value="ECO:0007669"/>
    <property type="project" value="InterPro"/>
</dbReference>
<dbReference type="OMA" id="WDEAFNH"/>
<dbReference type="GO" id="GO:0005829">
    <property type="term" value="C:cytosol"/>
    <property type="evidence" value="ECO:0007669"/>
    <property type="project" value="TreeGrafter"/>
</dbReference>
<evidence type="ECO:0000256" key="4">
    <source>
        <dbReference type="ARBA" id="ARBA00022840"/>
    </source>
</evidence>
<organism evidence="9 10">
    <name type="scientific">Paramecium octaurelia</name>
    <dbReference type="NCBI Taxonomy" id="43137"/>
    <lineage>
        <taxon>Eukaryota</taxon>
        <taxon>Sar</taxon>
        <taxon>Alveolata</taxon>
        <taxon>Ciliophora</taxon>
        <taxon>Intramacronucleata</taxon>
        <taxon>Oligohymenophorea</taxon>
        <taxon>Peniculida</taxon>
        <taxon>Parameciidae</taxon>
        <taxon>Paramecium</taxon>
    </lineage>
</organism>
<dbReference type="PROSITE" id="PS00107">
    <property type="entry name" value="PROTEIN_KINASE_ATP"/>
    <property type="match status" value="1"/>
</dbReference>
<evidence type="ECO:0000256" key="2">
    <source>
        <dbReference type="ARBA" id="ARBA00022741"/>
    </source>
</evidence>
<evidence type="ECO:0000256" key="1">
    <source>
        <dbReference type="ARBA" id="ARBA00022679"/>
    </source>
</evidence>
<keyword evidence="1" id="KW-0808">Transferase</keyword>
<dbReference type="OrthoDB" id="40902at2759"/>
<proteinExistence type="inferred from homology"/>
<dbReference type="PROSITE" id="PS00018">
    <property type="entry name" value="EF_HAND_1"/>
    <property type="match status" value="3"/>
</dbReference>
<dbReference type="GO" id="GO:0000407">
    <property type="term" value="C:phagophore assembly site"/>
    <property type="evidence" value="ECO:0007669"/>
    <property type="project" value="TreeGrafter"/>
</dbReference>
<dbReference type="PROSITE" id="PS50222">
    <property type="entry name" value="EF_HAND_2"/>
    <property type="match status" value="5"/>
</dbReference>
<dbReference type="SMART" id="SM00054">
    <property type="entry name" value="EFh"/>
    <property type="match status" value="5"/>
</dbReference>
<feature type="domain" description="EF-hand" evidence="8">
    <location>
        <begin position="386"/>
        <end position="421"/>
    </location>
</feature>
<accession>A0A8S1SA92</accession>
<dbReference type="GO" id="GO:0005524">
    <property type="term" value="F:ATP binding"/>
    <property type="evidence" value="ECO:0007669"/>
    <property type="project" value="UniProtKB-UniRule"/>
</dbReference>
<dbReference type="PROSITE" id="PS50011">
    <property type="entry name" value="PROTEIN_KINASE_DOM"/>
    <property type="match status" value="1"/>
</dbReference>